<sequence length="564" mass="59715">MDFDTSNSTSHRMRTGGEALVEQLIAEGVTKVFGIPGIQLDWAVEALRANADRIDFVVPRHEQAASYMADGYARTTGKEGVCMVVPGPGMLNALSGIATAYACSSRVLFLVGQIDSGAIGKGHGLLHELPDQSAILRGLCKWHALAERPEDVARLVHEAFAELRSGHPRPVAIELPADVLQAVAASLTYPRAPEAPTAPDSDRIEQAATLLANARFPVIQAGGGAAAAGASEAIRALAEQLQAPVVMTEGGRGVLDDRHPLALTTLGGRAVMPHADVVLVLGSRFVNALGQASYALEATRYIYVNLDEGHASGPRSDGLSIAADVRLTAEALLAALPERKHQAATDRGAPVKRWAAEQLQQIQPQWSFAQALRAGMADEDILVSELTQIGYYSTIGFPVHGPRRYVTPGYQGTLGYGFNTALGAAHGNPENRVVSINGDGGFAWGMQELATAARDQCAISIVVFVDGHYGNVRRIQNATFGKEFAVELTNPDFALLARAYGIPECNTDSPEGLLNALEEAQKRGGPALITVTVGAMPSPWGLIHDFVPIGFEVPANPLGEPETV</sequence>
<evidence type="ECO:0000259" key="6">
    <source>
        <dbReference type="Pfam" id="PF02776"/>
    </source>
</evidence>
<evidence type="ECO:0000313" key="8">
    <source>
        <dbReference type="Proteomes" id="UP001589858"/>
    </source>
</evidence>
<dbReference type="SUPFAM" id="SSF52518">
    <property type="entry name" value="Thiamin diphosphate-binding fold (THDP-binding)"/>
    <property type="match status" value="2"/>
</dbReference>
<protein>
    <submittedName>
        <fullName evidence="7">Thiamine pyrophosphate-binding protein</fullName>
    </submittedName>
</protein>
<dbReference type="NCBIfam" id="NF006122">
    <property type="entry name" value="PRK08266.1"/>
    <property type="match status" value="1"/>
</dbReference>
<reference evidence="7 8" key="1">
    <citation type="submission" date="2024-09" db="EMBL/GenBank/DDBJ databases">
        <authorList>
            <person name="Sun Q."/>
            <person name="Mori K."/>
        </authorList>
    </citation>
    <scope>NUCLEOTIDE SEQUENCE [LARGE SCALE GENOMIC DNA]</scope>
    <source>
        <strain evidence="7 8">CICC 11035S</strain>
    </source>
</reference>
<dbReference type="Pfam" id="PF02775">
    <property type="entry name" value="TPP_enzyme_C"/>
    <property type="match status" value="1"/>
</dbReference>
<comment type="similarity">
    <text evidence="1 3">Belongs to the TPP enzyme family.</text>
</comment>
<dbReference type="Gene3D" id="3.40.50.1220">
    <property type="entry name" value="TPP-binding domain"/>
    <property type="match status" value="1"/>
</dbReference>
<dbReference type="PANTHER" id="PTHR18968">
    <property type="entry name" value="THIAMINE PYROPHOSPHATE ENZYMES"/>
    <property type="match status" value="1"/>
</dbReference>
<dbReference type="InterPro" id="IPR000399">
    <property type="entry name" value="TPP-bd_CS"/>
</dbReference>
<evidence type="ECO:0000256" key="2">
    <source>
        <dbReference type="ARBA" id="ARBA00023052"/>
    </source>
</evidence>
<evidence type="ECO:0000256" key="3">
    <source>
        <dbReference type="RuleBase" id="RU362132"/>
    </source>
</evidence>
<dbReference type="EMBL" id="JBHLTM010000064">
    <property type="protein sequence ID" value="MFC0686300.1"/>
    <property type="molecule type" value="Genomic_DNA"/>
</dbReference>
<accession>A0ABV6SAM1</accession>
<dbReference type="InterPro" id="IPR012000">
    <property type="entry name" value="Thiamin_PyroP_enz_cen_dom"/>
</dbReference>
<dbReference type="InterPro" id="IPR045229">
    <property type="entry name" value="TPP_enz"/>
</dbReference>
<dbReference type="CDD" id="cd07035">
    <property type="entry name" value="TPP_PYR_POX_like"/>
    <property type="match status" value="1"/>
</dbReference>
<feature type="domain" description="Thiamine pyrophosphate enzyme central" evidence="4">
    <location>
        <begin position="204"/>
        <end position="332"/>
    </location>
</feature>
<keyword evidence="8" id="KW-1185">Reference proteome</keyword>
<dbReference type="PROSITE" id="PS00187">
    <property type="entry name" value="TPP_ENZYMES"/>
    <property type="match status" value="1"/>
</dbReference>
<dbReference type="Proteomes" id="UP001589858">
    <property type="component" value="Unassembled WGS sequence"/>
</dbReference>
<dbReference type="CDD" id="cd00568">
    <property type="entry name" value="TPP_enzymes"/>
    <property type="match status" value="1"/>
</dbReference>
<name>A0ABV6SAM1_9SPHN</name>
<dbReference type="Pfam" id="PF02776">
    <property type="entry name" value="TPP_enzyme_N"/>
    <property type="match status" value="1"/>
</dbReference>
<dbReference type="InterPro" id="IPR011766">
    <property type="entry name" value="TPP_enzyme_TPP-bd"/>
</dbReference>
<dbReference type="PANTHER" id="PTHR18968:SF167">
    <property type="entry name" value="ACETOLACTATE SYNTHASE LARGE SUBUNIT ILVB2-RELATED"/>
    <property type="match status" value="1"/>
</dbReference>
<dbReference type="SUPFAM" id="SSF52467">
    <property type="entry name" value="DHS-like NAD/FAD-binding domain"/>
    <property type="match status" value="1"/>
</dbReference>
<dbReference type="InterPro" id="IPR029035">
    <property type="entry name" value="DHS-like_NAD/FAD-binding_dom"/>
</dbReference>
<feature type="domain" description="Thiamine pyrophosphate enzyme TPP-binding" evidence="5">
    <location>
        <begin position="397"/>
        <end position="531"/>
    </location>
</feature>
<dbReference type="InterPro" id="IPR029061">
    <property type="entry name" value="THDP-binding"/>
</dbReference>
<organism evidence="7 8">
    <name type="scientific">Novosphingobium clariflavum</name>
    <dbReference type="NCBI Taxonomy" id="2029884"/>
    <lineage>
        <taxon>Bacteria</taxon>
        <taxon>Pseudomonadati</taxon>
        <taxon>Pseudomonadota</taxon>
        <taxon>Alphaproteobacteria</taxon>
        <taxon>Sphingomonadales</taxon>
        <taxon>Sphingomonadaceae</taxon>
        <taxon>Novosphingobium</taxon>
    </lineage>
</organism>
<dbReference type="InterPro" id="IPR012001">
    <property type="entry name" value="Thiamin_PyroP_enz_TPP-bd_dom"/>
</dbReference>
<evidence type="ECO:0000259" key="4">
    <source>
        <dbReference type="Pfam" id="PF00205"/>
    </source>
</evidence>
<evidence type="ECO:0000259" key="5">
    <source>
        <dbReference type="Pfam" id="PF02775"/>
    </source>
</evidence>
<evidence type="ECO:0000313" key="7">
    <source>
        <dbReference type="EMBL" id="MFC0686300.1"/>
    </source>
</evidence>
<evidence type="ECO:0000256" key="1">
    <source>
        <dbReference type="ARBA" id="ARBA00007812"/>
    </source>
</evidence>
<feature type="domain" description="Thiamine pyrophosphate enzyme N-terminal TPP-binding" evidence="6">
    <location>
        <begin position="14"/>
        <end position="135"/>
    </location>
</feature>
<comment type="caution">
    <text evidence="7">The sequence shown here is derived from an EMBL/GenBank/DDBJ whole genome shotgun (WGS) entry which is preliminary data.</text>
</comment>
<dbReference type="RefSeq" id="WP_267221810.1">
    <property type="nucleotide sequence ID" value="NZ_JAPCWC010000012.1"/>
</dbReference>
<dbReference type="Gene3D" id="3.40.50.970">
    <property type="match status" value="2"/>
</dbReference>
<keyword evidence="2 3" id="KW-0786">Thiamine pyrophosphate</keyword>
<gene>
    <name evidence="7" type="ORF">ACFFF8_17065</name>
</gene>
<dbReference type="Pfam" id="PF00205">
    <property type="entry name" value="TPP_enzyme_M"/>
    <property type="match status" value="1"/>
</dbReference>
<proteinExistence type="inferred from homology"/>